<evidence type="ECO:0000256" key="9">
    <source>
        <dbReference type="SAM" id="SignalP"/>
    </source>
</evidence>
<dbReference type="Pfam" id="PF08357">
    <property type="entry name" value="SEFIR"/>
    <property type="match status" value="1"/>
</dbReference>
<evidence type="ECO:0000256" key="5">
    <source>
        <dbReference type="ARBA" id="ARBA00023136"/>
    </source>
</evidence>
<evidence type="ECO:0000256" key="3">
    <source>
        <dbReference type="ARBA" id="ARBA00022729"/>
    </source>
</evidence>
<evidence type="ECO:0000313" key="13">
    <source>
        <dbReference type="Proteomes" id="UP000245119"/>
    </source>
</evidence>
<evidence type="ECO:0000256" key="1">
    <source>
        <dbReference type="ARBA" id="ARBA00004479"/>
    </source>
</evidence>
<dbReference type="InterPro" id="IPR057066">
    <property type="entry name" value="Ig_ILCR1"/>
</dbReference>
<dbReference type="PANTHER" id="PTHR15583:SF7">
    <property type="entry name" value="INTERLEUKIN CYTOKINE RECEPTOR-RELATED PROTEIN 2"/>
    <property type="match status" value="1"/>
</dbReference>
<evidence type="ECO:0000256" key="7">
    <source>
        <dbReference type="ARBA" id="ARBA00023180"/>
    </source>
</evidence>
<keyword evidence="6" id="KW-0675">Receptor</keyword>
<dbReference type="InterPro" id="IPR039465">
    <property type="entry name" value="IL-17_rcpt-like"/>
</dbReference>
<keyword evidence="2 8" id="KW-0812">Transmembrane</keyword>
<comment type="caution">
    <text evidence="12">The sequence shown here is derived from an EMBL/GenBank/DDBJ whole genome shotgun (WGS) entry which is preliminary data.</text>
</comment>
<evidence type="ECO:0000256" key="4">
    <source>
        <dbReference type="ARBA" id="ARBA00022989"/>
    </source>
</evidence>
<accession>A0A2T7PZP3</accession>
<evidence type="ECO:0000256" key="6">
    <source>
        <dbReference type="ARBA" id="ARBA00023170"/>
    </source>
</evidence>
<dbReference type="AlphaFoldDB" id="A0A2T7PZP3"/>
<sequence length="757" mass="85150">MDSANILCLVLLGLLGFPFSALGENCTKYMQIFENGTEVNASGCTFYTTGSCKNGANSLPNGLSNGSSVDKPRNFTTEVYVDNNYAFEGKEYIVPGIIFRWNVPLSALSRENTRGYWLELKEVQSANVICRVIDLSEYNLLLTSHFQLKLFPISKPSPISYLVQLYSLPPPSQEEMTQGLYERVIVNLPKLIEKNGTIPSDQWTTWINIERNPEGNSVTVKFGLAKDPYVFDQYKVRLYSYNDSRNDADTMVYQTLSMTVGEYTFLNVPAGMYNVSVRPDDPYFQQFGKCQCYSRDSSFGKSCTSCTTSWSSSFDVKASSSKPEPTTPPVSYAFTGLIVGAVLGGIFFVVIFVLLGCWLCNEQRKKKHKYFDSSSKKNCGPAIPLTFPETDFKPKDPPAIRLRKVFLLASDDHEYHTQAVERFADFLRVHCQVVVSFAPQCLSEIRAQNAYCWLAAKIEESDNVLIVVSKGANSLYQAFQKGLTYKREDFGPEGDLFTPGIQHICGMIARNVDVSKILTVHFEYTPSDCCLPIAALPSSMYLLPKHLSSLLQQIHKLNGRNEDLTKVNLPLRCNVTELKEGSQWIEAVQNAKAFEKQHINWFCGKFKASEEYLKSNPPYLSQESGFYSDVGSIHSRNSTGSLCQDIFVSDMSNFTKDDFIEPSVYSVYTIIPAHGYNQDEVDDRASCLSEQMKKINQRYENFLQEEQTQCLKTAETESVMHQQMHLLNAINEAAWGQGMDNVYDEADSVSVISAQSV</sequence>
<feature type="domain" description="SEFIR" evidence="10">
    <location>
        <begin position="403"/>
        <end position="553"/>
    </location>
</feature>
<keyword evidence="7" id="KW-0325">Glycoprotein</keyword>
<feature type="signal peptide" evidence="9">
    <location>
        <begin position="1"/>
        <end position="23"/>
    </location>
</feature>
<keyword evidence="13" id="KW-1185">Reference proteome</keyword>
<dbReference type="Gene3D" id="3.40.50.11530">
    <property type="match status" value="1"/>
</dbReference>
<gene>
    <name evidence="12" type="ORF">C0Q70_01521</name>
</gene>
<dbReference type="InterPro" id="IPR013568">
    <property type="entry name" value="SEFIR_dom"/>
</dbReference>
<dbReference type="PANTHER" id="PTHR15583">
    <property type="entry name" value="INTERLEUKIN-17 RECEPTOR"/>
    <property type="match status" value="1"/>
</dbReference>
<evidence type="ECO:0000259" key="11">
    <source>
        <dbReference type="Pfam" id="PF23608"/>
    </source>
</evidence>
<organism evidence="12 13">
    <name type="scientific">Pomacea canaliculata</name>
    <name type="common">Golden apple snail</name>
    <dbReference type="NCBI Taxonomy" id="400727"/>
    <lineage>
        <taxon>Eukaryota</taxon>
        <taxon>Metazoa</taxon>
        <taxon>Spiralia</taxon>
        <taxon>Lophotrochozoa</taxon>
        <taxon>Mollusca</taxon>
        <taxon>Gastropoda</taxon>
        <taxon>Caenogastropoda</taxon>
        <taxon>Architaenioglossa</taxon>
        <taxon>Ampullarioidea</taxon>
        <taxon>Ampullariidae</taxon>
        <taxon>Pomacea</taxon>
    </lineage>
</organism>
<dbReference type="OrthoDB" id="6099467at2759"/>
<evidence type="ECO:0000256" key="2">
    <source>
        <dbReference type="ARBA" id="ARBA00022692"/>
    </source>
</evidence>
<name>A0A2T7PZP3_POMCA</name>
<feature type="transmembrane region" description="Helical" evidence="8">
    <location>
        <begin position="332"/>
        <end position="360"/>
    </location>
</feature>
<feature type="domain" description="ILCR1 Ig-like" evidence="11">
    <location>
        <begin position="202"/>
        <end position="314"/>
    </location>
</feature>
<dbReference type="GO" id="GO:0016020">
    <property type="term" value="C:membrane"/>
    <property type="evidence" value="ECO:0007669"/>
    <property type="project" value="UniProtKB-SubCell"/>
</dbReference>
<comment type="subcellular location">
    <subcellularLocation>
        <location evidence="1">Membrane</location>
        <topology evidence="1">Single-pass type I membrane protein</topology>
    </subcellularLocation>
</comment>
<evidence type="ECO:0000256" key="8">
    <source>
        <dbReference type="SAM" id="Phobius"/>
    </source>
</evidence>
<keyword evidence="4 8" id="KW-1133">Transmembrane helix</keyword>
<evidence type="ECO:0000313" key="12">
    <source>
        <dbReference type="EMBL" id="PVD38896.1"/>
    </source>
</evidence>
<dbReference type="STRING" id="400727.A0A2T7PZP3"/>
<keyword evidence="5 8" id="KW-0472">Membrane</keyword>
<proteinExistence type="predicted"/>
<dbReference type="GO" id="GO:0030368">
    <property type="term" value="F:interleukin-17 receptor activity"/>
    <property type="evidence" value="ECO:0007669"/>
    <property type="project" value="InterPro"/>
</dbReference>
<evidence type="ECO:0000259" key="10">
    <source>
        <dbReference type="Pfam" id="PF08357"/>
    </source>
</evidence>
<protein>
    <submittedName>
        <fullName evidence="12">Uncharacterized protein</fullName>
    </submittedName>
</protein>
<reference evidence="12 13" key="1">
    <citation type="submission" date="2018-04" db="EMBL/GenBank/DDBJ databases">
        <title>The genome of golden apple snail Pomacea canaliculata provides insight into stress tolerance and invasive adaptation.</title>
        <authorList>
            <person name="Liu C."/>
            <person name="Liu B."/>
            <person name="Ren Y."/>
            <person name="Zhang Y."/>
            <person name="Wang H."/>
            <person name="Li S."/>
            <person name="Jiang F."/>
            <person name="Yin L."/>
            <person name="Zhang G."/>
            <person name="Qian W."/>
            <person name="Fan W."/>
        </authorList>
    </citation>
    <scope>NUCLEOTIDE SEQUENCE [LARGE SCALE GENOMIC DNA]</scope>
    <source>
        <strain evidence="12">SZHN2017</strain>
        <tissue evidence="12">Muscle</tissue>
    </source>
</reference>
<feature type="chain" id="PRO_5015432201" evidence="9">
    <location>
        <begin position="24"/>
        <end position="757"/>
    </location>
</feature>
<dbReference type="Pfam" id="PF23608">
    <property type="entry name" value="Ig_ILCR1"/>
    <property type="match status" value="1"/>
</dbReference>
<keyword evidence="3 9" id="KW-0732">Signal</keyword>
<dbReference type="EMBL" id="PZQS01000001">
    <property type="protein sequence ID" value="PVD38896.1"/>
    <property type="molecule type" value="Genomic_DNA"/>
</dbReference>
<dbReference type="Proteomes" id="UP000245119">
    <property type="component" value="Linkage Group LG1"/>
</dbReference>